<reference evidence="2 3" key="1">
    <citation type="submission" date="2019-04" db="EMBL/GenBank/DDBJ databases">
        <title>Fungal friends and foes A comparative genomics study of 23 Aspergillus species from section Flavi.</title>
        <authorList>
            <consortium name="DOE Joint Genome Institute"/>
            <person name="Kjaerbolling I."/>
            <person name="Vesth T.C."/>
            <person name="Frisvad J.C."/>
            <person name="Nybo J.L."/>
            <person name="Theobald S."/>
            <person name="Kildgaard S."/>
            <person name="Petersen T.I."/>
            <person name="Kuo A."/>
            <person name="Sato A."/>
            <person name="Lyhne E.K."/>
            <person name="Kogle M.E."/>
            <person name="Wiebenga A."/>
            <person name="Kun R.S."/>
            <person name="Lubbers R.J."/>
            <person name="Makela M.R."/>
            <person name="Barry K."/>
            <person name="Chovatia M."/>
            <person name="Clum A."/>
            <person name="Daum C."/>
            <person name="Haridas S."/>
            <person name="He G."/>
            <person name="LaButti K."/>
            <person name="Lipzen A."/>
            <person name="Mondo S."/>
            <person name="Pangilinan J."/>
            <person name="Riley R."/>
            <person name="Salamov A."/>
            <person name="Simmons B.A."/>
            <person name="Magnuson J.K."/>
            <person name="Henrissat B."/>
            <person name="Mortensen U.H."/>
            <person name="Larsen T.O."/>
            <person name="De vries R.P."/>
            <person name="Grigoriev I.V."/>
            <person name="Machida M."/>
            <person name="Baker S.E."/>
            <person name="Andersen M.R."/>
        </authorList>
    </citation>
    <scope>NUCLEOTIDE SEQUENCE [LARGE SCALE GENOMIC DNA]</scope>
    <source>
        <strain evidence="2 3">CBS 117635</strain>
    </source>
</reference>
<evidence type="ECO:0000313" key="3">
    <source>
        <dbReference type="Proteomes" id="UP000326289"/>
    </source>
</evidence>
<gene>
    <name evidence="2" type="ORF">BDV30DRAFT_235641</name>
</gene>
<dbReference type="Proteomes" id="UP000326289">
    <property type="component" value="Unassembled WGS sequence"/>
</dbReference>
<dbReference type="InterPro" id="IPR022099">
    <property type="entry name" value="DUF3638"/>
</dbReference>
<evidence type="ECO:0000259" key="1">
    <source>
        <dbReference type="Pfam" id="PF12340"/>
    </source>
</evidence>
<dbReference type="AlphaFoldDB" id="A0A5N6JE73"/>
<sequence>MVASSLADSSRLVRVIVANTPGKANVSNAGFELGSMQAKEVILKCQECMTNGGVLLVQPEQTLSLKLMALERMIARDFDVAHSLLKTLEFFREHSHDVVDESDEKPSAKFELVYTIGDQQPVQLIPERWLIADEVLDLIRRYTEVVKTKFPHLVEVGASQEGSFPHMHIFGANAQRGLIDYIAAHICETGLSGFPIARQPKTVREAVRITLPN</sequence>
<dbReference type="Pfam" id="PF12340">
    <property type="entry name" value="DUF3638"/>
    <property type="match status" value="1"/>
</dbReference>
<keyword evidence="3" id="KW-1185">Reference proteome</keyword>
<dbReference type="EMBL" id="ML732776">
    <property type="protein sequence ID" value="KAB8276570.1"/>
    <property type="molecule type" value="Genomic_DNA"/>
</dbReference>
<feature type="domain" description="DUF3638" evidence="1">
    <location>
        <begin position="33"/>
        <end position="144"/>
    </location>
</feature>
<accession>A0A5N6JE73</accession>
<protein>
    <recommendedName>
        <fullName evidence="1">DUF3638 domain-containing protein</fullName>
    </recommendedName>
</protein>
<organism evidence="2 3">
    <name type="scientific">Aspergillus minisclerotigenes</name>
    <dbReference type="NCBI Taxonomy" id="656917"/>
    <lineage>
        <taxon>Eukaryota</taxon>
        <taxon>Fungi</taxon>
        <taxon>Dikarya</taxon>
        <taxon>Ascomycota</taxon>
        <taxon>Pezizomycotina</taxon>
        <taxon>Eurotiomycetes</taxon>
        <taxon>Eurotiomycetidae</taxon>
        <taxon>Eurotiales</taxon>
        <taxon>Aspergillaceae</taxon>
        <taxon>Aspergillus</taxon>
        <taxon>Aspergillus subgen. Circumdati</taxon>
    </lineage>
</organism>
<proteinExistence type="predicted"/>
<name>A0A5N6JE73_9EURO</name>
<evidence type="ECO:0000313" key="2">
    <source>
        <dbReference type="EMBL" id="KAB8276570.1"/>
    </source>
</evidence>